<dbReference type="RefSeq" id="WP_100204543.1">
    <property type="nucleotide sequence ID" value="NZ_PGGW01000068.1"/>
</dbReference>
<reference evidence="5 6" key="1">
    <citation type="submission" date="2017-11" db="EMBL/GenBank/DDBJ databases">
        <title>Streptomyces carmine sp. nov., a novel actinomycete isolated from Sophora alopecuroides in Xinjiang, China.</title>
        <authorList>
            <person name="Wang Y."/>
            <person name="Luo X."/>
            <person name="Wan C."/>
            <person name="Zhang L."/>
        </authorList>
    </citation>
    <scope>NUCLEOTIDE SEQUENCE [LARGE SCALE GENOMIC DNA]</scope>
    <source>
        <strain evidence="5 6">TRM SA0054</strain>
    </source>
</reference>
<keyword evidence="6" id="KW-1185">Reference proteome</keyword>
<keyword evidence="3" id="KW-0479">Metal-binding</keyword>
<dbReference type="Proteomes" id="UP000230407">
    <property type="component" value="Unassembled WGS sequence"/>
</dbReference>
<keyword evidence="3" id="KW-0862">Zinc</keyword>
<dbReference type="PANTHER" id="PTHR44154">
    <property type="entry name" value="QUINONE OXIDOREDUCTASE"/>
    <property type="match status" value="1"/>
</dbReference>
<sequence>MTASTASTPAAPATTRAIAALAPGDVDASDSFAEVEIEVGPPGPHDLLVEVRAVSVNPVDFKVRSGFDPSEAPKVLGYDAAGVVVATGPEVTAFSVGDEVYYAGSIARTGANAGLHLVDERITGHKPASLDFAQAAAAPLTTITAWETLFDKLRLSKESTGTLLVMGAAGGVGSMLVQLARQLTGVTVIAAAGRKESAEWAASMGAHHTVDRHRLNDEVRALAPRGVDYVFSPFSAGMAETYAELMAVHGQVVAIDEPEGLDTLPLKVRSQTWHWELMFTRPLFDPESTAQRELLDEAARLFDAGVLKSTLARRLTPITPENLREAHRALEGWGMIGKIAVANS</sequence>
<evidence type="ECO:0000256" key="2">
    <source>
        <dbReference type="ARBA" id="ARBA00022857"/>
    </source>
</evidence>
<dbReference type="GO" id="GO:0016491">
    <property type="term" value="F:oxidoreductase activity"/>
    <property type="evidence" value="ECO:0007669"/>
    <property type="project" value="UniProtKB-KW"/>
</dbReference>
<dbReference type="InterPro" id="IPR013149">
    <property type="entry name" value="ADH-like_C"/>
</dbReference>
<dbReference type="Pfam" id="PF00107">
    <property type="entry name" value="ADH_zinc_N"/>
    <property type="match status" value="1"/>
</dbReference>
<keyword evidence="2" id="KW-0521">NADP</keyword>
<dbReference type="InterPro" id="IPR036291">
    <property type="entry name" value="NAD(P)-bd_dom_sf"/>
</dbReference>
<proteinExistence type="inferred from homology"/>
<dbReference type="EMBL" id="PGGW01000068">
    <property type="protein sequence ID" value="PJE94762.1"/>
    <property type="molecule type" value="Genomic_DNA"/>
</dbReference>
<dbReference type="Gene3D" id="3.40.50.720">
    <property type="entry name" value="NAD(P)-binding Rossmann-like Domain"/>
    <property type="match status" value="1"/>
</dbReference>
<name>A0A2M8LS17_9ACTN</name>
<dbReference type="SMART" id="SM00829">
    <property type="entry name" value="PKS_ER"/>
    <property type="match status" value="1"/>
</dbReference>
<comment type="caution">
    <text evidence="5">The sequence shown here is derived from an EMBL/GenBank/DDBJ whole genome shotgun (WGS) entry which is preliminary data.</text>
</comment>
<dbReference type="NCBIfam" id="TIGR02817">
    <property type="entry name" value="adh_fam_1"/>
    <property type="match status" value="1"/>
</dbReference>
<dbReference type="CDD" id="cd08252">
    <property type="entry name" value="AL_MDR"/>
    <property type="match status" value="1"/>
</dbReference>
<dbReference type="AlphaFoldDB" id="A0A2M8LS17"/>
<evidence type="ECO:0000256" key="3">
    <source>
        <dbReference type="RuleBase" id="RU364000"/>
    </source>
</evidence>
<dbReference type="InterPro" id="IPR051603">
    <property type="entry name" value="Zinc-ADH_QOR/CCCR"/>
</dbReference>
<accession>A0A2M8LS17</accession>
<organism evidence="5 6">
    <name type="scientific">Streptomyces carminius</name>
    <dbReference type="NCBI Taxonomy" id="2665496"/>
    <lineage>
        <taxon>Bacteria</taxon>
        <taxon>Bacillati</taxon>
        <taxon>Actinomycetota</taxon>
        <taxon>Actinomycetes</taxon>
        <taxon>Kitasatosporales</taxon>
        <taxon>Streptomycetaceae</taxon>
        <taxon>Streptomyces</taxon>
    </lineage>
</organism>
<gene>
    <name evidence="5" type="ORF">CUT44_26770</name>
</gene>
<evidence type="ECO:0000313" key="6">
    <source>
        <dbReference type="Proteomes" id="UP000230407"/>
    </source>
</evidence>
<dbReference type="SUPFAM" id="SSF51735">
    <property type="entry name" value="NAD(P)-binding Rossmann-fold domains"/>
    <property type="match status" value="1"/>
</dbReference>
<evidence type="ECO:0000256" key="1">
    <source>
        <dbReference type="ARBA" id="ARBA00010371"/>
    </source>
</evidence>
<dbReference type="PANTHER" id="PTHR44154:SF1">
    <property type="entry name" value="QUINONE OXIDOREDUCTASE"/>
    <property type="match status" value="1"/>
</dbReference>
<dbReference type="InterPro" id="IPR014182">
    <property type="entry name" value="ADH_Zn_typ-1"/>
</dbReference>
<keyword evidence="3" id="KW-0560">Oxidoreductase</keyword>
<dbReference type="InterPro" id="IPR013154">
    <property type="entry name" value="ADH-like_N"/>
</dbReference>
<dbReference type="InterPro" id="IPR011032">
    <property type="entry name" value="GroES-like_sf"/>
</dbReference>
<protein>
    <recommendedName>
        <fullName evidence="3">Zinc-type alcohol dehydrogenase-like protein</fullName>
    </recommendedName>
</protein>
<evidence type="ECO:0000313" key="5">
    <source>
        <dbReference type="EMBL" id="PJE94762.1"/>
    </source>
</evidence>
<dbReference type="SUPFAM" id="SSF50129">
    <property type="entry name" value="GroES-like"/>
    <property type="match status" value="1"/>
</dbReference>
<dbReference type="Gene3D" id="3.90.180.10">
    <property type="entry name" value="Medium-chain alcohol dehydrogenases, catalytic domain"/>
    <property type="match status" value="1"/>
</dbReference>
<feature type="domain" description="Enoyl reductase (ER)" evidence="4">
    <location>
        <begin position="24"/>
        <end position="341"/>
    </location>
</feature>
<dbReference type="InterPro" id="IPR020843">
    <property type="entry name" value="ER"/>
</dbReference>
<evidence type="ECO:0000259" key="4">
    <source>
        <dbReference type="SMART" id="SM00829"/>
    </source>
</evidence>
<comment type="similarity">
    <text evidence="1 3">Belongs to the zinc-containing alcohol dehydrogenase family. Quinone oxidoreductase subfamily.</text>
</comment>
<dbReference type="GO" id="GO:0008270">
    <property type="term" value="F:zinc ion binding"/>
    <property type="evidence" value="ECO:0007669"/>
    <property type="project" value="InterPro"/>
</dbReference>
<dbReference type="Pfam" id="PF08240">
    <property type="entry name" value="ADH_N"/>
    <property type="match status" value="1"/>
</dbReference>